<dbReference type="Proteomes" id="UP000199379">
    <property type="component" value="Unassembled WGS sequence"/>
</dbReference>
<dbReference type="Gene3D" id="1.10.10.60">
    <property type="entry name" value="Homeodomain-like"/>
    <property type="match status" value="1"/>
</dbReference>
<dbReference type="SMART" id="SM00342">
    <property type="entry name" value="HTH_ARAC"/>
    <property type="match status" value="1"/>
</dbReference>
<dbReference type="GO" id="GO:0043565">
    <property type="term" value="F:sequence-specific DNA binding"/>
    <property type="evidence" value="ECO:0007669"/>
    <property type="project" value="InterPro"/>
</dbReference>
<sequence>MTTAPDLYRVYPPHPAVASIVERFLYADINDGVDYQIRPFPTGRCFIGFVFRDPISSQRGTHMTSTSGFHFCGHVEEDDINVHYSGEIGHIMAELKPAGLMRLFGIPAIEINGLSVDIRDFLPRRAVSRMLDRVGRARSRASRIAAFSRMLLEQLGTQPDKRSIIGSVAAEIDRKHGRIKVKDLADRFEIPQRTLTRQFTETVGLAPKRYATIARLNGTIRQLSTGRPPTLAKVAADNGYFDEAHMSHDFTRYFGMSPARFVEARNAMILSYAGATPLDTL</sequence>
<evidence type="ECO:0000313" key="6">
    <source>
        <dbReference type="Proteomes" id="UP000199379"/>
    </source>
</evidence>
<dbReference type="InterPro" id="IPR018060">
    <property type="entry name" value="HTH_AraC"/>
</dbReference>
<dbReference type="PROSITE" id="PS01124">
    <property type="entry name" value="HTH_ARAC_FAMILY_2"/>
    <property type="match status" value="1"/>
</dbReference>
<name>A0A1H6VIN9_9RHOB</name>
<keyword evidence="3" id="KW-0804">Transcription</keyword>
<feature type="domain" description="HTH araC/xylS-type" evidence="4">
    <location>
        <begin position="162"/>
        <end position="264"/>
    </location>
</feature>
<evidence type="ECO:0000259" key="4">
    <source>
        <dbReference type="PROSITE" id="PS01124"/>
    </source>
</evidence>
<evidence type="ECO:0000256" key="3">
    <source>
        <dbReference type="ARBA" id="ARBA00023163"/>
    </source>
</evidence>
<reference evidence="5 6" key="1">
    <citation type="submission" date="2016-10" db="EMBL/GenBank/DDBJ databases">
        <authorList>
            <person name="de Groot N.N."/>
        </authorList>
    </citation>
    <scope>NUCLEOTIDE SEQUENCE [LARGE SCALE GENOMIC DNA]</scope>
    <source>
        <strain evidence="5 6">DSM 29340</strain>
    </source>
</reference>
<keyword evidence="1" id="KW-0805">Transcription regulation</keyword>
<dbReference type="AlphaFoldDB" id="A0A1H6VIN9"/>
<dbReference type="RefSeq" id="WP_177175394.1">
    <property type="nucleotide sequence ID" value="NZ_BMGV01000003.1"/>
</dbReference>
<evidence type="ECO:0000313" key="5">
    <source>
        <dbReference type="EMBL" id="SEJ00212.1"/>
    </source>
</evidence>
<keyword evidence="6" id="KW-1185">Reference proteome</keyword>
<dbReference type="STRING" id="1227549.SAMN05444007_103109"/>
<protein>
    <submittedName>
        <fullName evidence="5">Transcriptional regulator, AraC family</fullName>
    </submittedName>
</protein>
<proteinExistence type="predicted"/>
<dbReference type="PANTHER" id="PTHR46796">
    <property type="entry name" value="HTH-TYPE TRANSCRIPTIONAL ACTIVATOR RHAS-RELATED"/>
    <property type="match status" value="1"/>
</dbReference>
<dbReference type="InterPro" id="IPR050204">
    <property type="entry name" value="AraC_XylS_family_regulators"/>
</dbReference>
<keyword evidence="2" id="KW-0238">DNA-binding</keyword>
<dbReference type="GO" id="GO:0003700">
    <property type="term" value="F:DNA-binding transcription factor activity"/>
    <property type="evidence" value="ECO:0007669"/>
    <property type="project" value="InterPro"/>
</dbReference>
<gene>
    <name evidence="5" type="ORF">SAMN05444007_103109</name>
</gene>
<evidence type="ECO:0000256" key="2">
    <source>
        <dbReference type="ARBA" id="ARBA00023125"/>
    </source>
</evidence>
<accession>A0A1H6VIN9</accession>
<evidence type="ECO:0000256" key="1">
    <source>
        <dbReference type="ARBA" id="ARBA00023015"/>
    </source>
</evidence>
<dbReference type="EMBL" id="FNYD01000003">
    <property type="protein sequence ID" value="SEJ00212.1"/>
    <property type="molecule type" value="Genomic_DNA"/>
</dbReference>
<organism evidence="5 6">
    <name type="scientific">Cribrihabitans marinus</name>
    <dbReference type="NCBI Taxonomy" id="1227549"/>
    <lineage>
        <taxon>Bacteria</taxon>
        <taxon>Pseudomonadati</taxon>
        <taxon>Pseudomonadota</taxon>
        <taxon>Alphaproteobacteria</taxon>
        <taxon>Rhodobacterales</taxon>
        <taxon>Paracoccaceae</taxon>
        <taxon>Cribrihabitans</taxon>
    </lineage>
</organism>
<dbReference type="Pfam" id="PF12833">
    <property type="entry name" value="HTH_18"/>
    <property type="match status" value="1"/>
</dbReference>